<reference evidence="3 4" key="1">
    <citation type="submission" date="2022-03" db="EMBL/GenBank/DDBJ databases">
        <authorList>
            <person name="Macdonald S."/>
            <person name="Ahmed S."/>
            <person name="Newling K."/>
        </authorList>
    </citation>
    <scope>NUCLEOTIDE SEQUENCE [LARGE SCALE GENOMIC DNA]</scope>
</reference>
<dbReference type="Gene3D" id="3.30.40.10">
    <property type="entry name" value="Zinc/RING finger domain, C3HC4 (zinc finger)"/>
    <property type="match status" value="1"/>
</dbReference>
<dbReference type="InterPro" id="IPR013083">
    <property type="entry name" value="Znf_RING/FYVE/PHD"/>
</dbReference>
<dbReference type="PROSITE" id="PS50089">
    <property type="entry name" value="ZF_RING_2"/>
    <property type="match status" value="1"/>
</dbReference>
<sequence>MKIKRPKKKRKIIITIALRTLSNGHLSNNTWSDMEYMLEYDKINYNSVQLIIDETSDYVAGVIPTLEDTTCTDLDIIVKLTDLNPQALRRLDLDAYTSGLRNNRRQPITSEEHELCPICYRVLGTDGEISYFICNHFYHHQCVLGWIKVNLTFPICRKNLG</sequence>
<gene>
    <name evidence="3" type="ORF">ERUC_LOCUS28052</name>
</gene>
<evidence type="ECO:0000259" key="2">
    <source>
        <dbReference type="PROSITE" id="PS50089"/>
    </source>
</evidence>
<organism evidence="3 4">
    <name type="scientific">Eruca vesicaria subsp. sativa</name>
    <name type="common">Garden rocket</name>
    <name type="synonym">Eruca sativa</name>
    <dbReference type="NCBI Taxonomy" id="29727"/>
    <lineage>
        <taxon>Eukaryota</taxon>
        <taxon>Viridiplantae</taxon>
        <taxon>Streptophyta</taxon>
        <taxon>Embryophyta</taxon>
        <taxon>Tracheophyta</taxon>
        <taxon>Spermatophyta</taxon>
        <taxon>Magnoliopsida</taxon>
        <taxon>eudicotyledons</taxon>
        <taxon>Gunneridae</taxon>
        <taxon>Pentapetalae</taxon>
        <taxon>rosids</taxon>
        <taxon>malvids</taxon>
        <taxon>Brassicales</taxon>
        <taxon>Brassicaceae</taxon>
        <taxon>Brassiceae</taxon>
        <taxon>Eruca</taxon>
    </lineage>
</organism>
<dbReference type="EMBL" id="CAKOAT010328599">
    <property type="protein sequence ID" value="CAH8362296.1"/>
    <property type="molecule type" value="Genomic_DNA"/>
</dbReference>
<dbReference type="AlphaFoldDB" id="A0ABC8KYH6"/>
<keyword evidence="1" id="KW-0862">Zinc</keyword>
<name>A0ABC8KYH6_ERUVS</name>
<evidence type="ECO:0000256" key="1">
    <source>
        <dbReference type="PROSITE-ProRule" id="PRU00175"/>
    </source>
</evidence>
<proteinExistence type="predicted"/>
<keyword evidence="1" id="KW-0479">Metal-binding</keyword>
<accession>A0ABC8KYH6</accession>
<keyword evidence="4" id="KW-1185">Reference proteome</keyword>
<keyword evidence="1" id="KW-0863">Zinc-finger</keyword>
<dbReference type="SUPFAM" id="SSF57850">
    <property type="entry name" value="RING/U-box"/>
    <property type="match status" value="1"/>
</dbReference>
<dbReference type="InterPro" id="IPR001841">
    <property type="entry name" value="Znf_RING"/>
</dbReference>
<protein>
    <recommendedName>
        <fullName evidence="2">RING-type domain-containing protein</fullName>
    </recommendedName>
</protein>
<feature type="domain" description="RING-type" evidence="2">
    <location>
        <begin position="116"/>
        <end position="157"/>
    </location>
</feature>
<dbReference type="Proteomes" id="UP001642260">
    <property type="component" value="Unassembled WGS sequence"/>
</dbReference>
<evidence type="ECO:0000313" key="4">
    <source>
        <dbReference type="Proteomes" id="UP001642260"/>
    </source>
</evidence>
<dbReference type="Pfam" id="PF13639">
    <property type="entry name" value="zf-RING_2"/>
    <property type="match status" value="1"/>
</dbReference>
<dbReference type="GO" id="GO:0008270">
    <property type="term" value="F:zinc ion binding"/>
    <property type="evidence" value="ECO:0007669"/>
    <property type="project" value="UniProtKB-KW"/>
</dbReference>
<comment type="caution">
    <text evidence="3">The sequence shown here is derived from an EMBL/GenBank/DDBJ whole genome shotgun (WGS) entry which is preliminary data.</text>
</comment>
<evidence type="ECO:0000313" key="3">
    <source>
        <dbReference type="EMBL" id="CAH8362296.1"/>
    </source>
</evidence>